<keyword evidence="2" id="KW-0067">ATP-binding</keyword>
<keyword evidence="3" id="KW-0269">Exonuclease</keyword>
<comment type="miscellaneous">
    <text evidence="3">In the RecBCD complex, RecB has a slow 3'-5' helicase, an exonuclease activity and loads RecA onto ssDNA, RecD has a fast 5'-3' helicase activity, while RecC stimulates the ATPase and processivity of the RecB helicase and contributes to recognition of the Chi site.</text>
</comment>
<dbReference type="GO" id="GO:0017116">
    <property type="term" value="F:single-stranded DNA helicase activity"/>
    <property type="evidence" value="ECO:0007669"/>
    <property type="project" value="TreeGrafter"/>
</dbReference>
<keyword evidence="3" id="KW-0238">DNA-binding</keyword>
<feature type="domain" description="UvrD-like helicase C-terminal" evidence="4">
    <location>
        <begin position="522"/>
        <end position="568"/>
    </location>
</feature>
<comment type="caution">
    <text evidence="3">Lacks conserved residue(s) required for the propagation of feature annotation.</text>
</comment>
<dbReference type="GO" id="GO:0008854">
    <property type="term" value="F:exodeoxyribonuclease V activity"/>
    <property type="evidence" value="ECO:0007669"/>
    <property type="project" value="InterPro"/>
</dbReference>
<evidence type="ECO:0000313" key="6">
    <source>
        <dbReference type="Proteomes" id="UP000256253"/>
    </source>
</evidence>
<evidence type="ECO:0000256" key="2">
    <source>
        <dbReference type="ARBA" id="ARBA00022840"/>
    </source>
</evidence>
<dbReference type="PANTHER" id="PTHR43788">
    <property type="entry name" value="DNA2/NAM7 HELICASE FAMILY MEMBER"/>
    <property type="match status" value="1"/>
</dbReference>
<dbReference type="InterPro" id="IPR050534">
    <property type="entry name" value="Coronavir_polyprotein_1ab"/>
</dbReference>
<dbReference type="EMBL" id="QTUA01000001">
    <property type="protein sequence ID" value="REF29630.1"/>
    <property type="molecule type" value="Genomic_DNA"/>
</dbReference>
<keyword evidence="3" id="KW-0227">DNA damage</keyword>
<comment type="similarity">
    <text evidence="3">Belongs to the RecD family.</text>
</comment>
<proteinExistence type="inferred from homology"/>
<comment type="catalytic activity">
    <reaction evidence="3">
        <text>ATP + H2O = ADP + phosphate + H(+)</text>
        <dbReference type="Rhea" id="RHEA:13065"/>
        <dbReference type="ChEBI" id="CHEBI:15377"/>
        <dbReference type="ChEBI" id="CHEBI:15378"/>
        <dbReference type="ChEBI" id="CHEBI:30616"/>
        <dbReference type="ChEBI" id="CHEBI:43474"/>
        <dbReference type="ChEBI" id="CHEBI:456216"/>
        <dbReference type="EC" id="5.6.2.3"/>
    </reaction>
</comment>
<evidence type="ECO:0000313" key="5">
    <source>
        <dbReference type="EMBL" id="REF29630.1"/>
    </source>
</evidence>
<dbReference type="InterPro" id="IPR027785">
    <property type="entry name" value="UvrD-like_helicase_C"/>
</dbReference>
<name>A0A3D9UNQ2_9MICO</name>
<comment type="function">
    <text evidence="3">A helicase/nuclease that prepares dsDNA breaks (DSB) for recombinational DNA repair. Binds to DSBs and unwinds DNA via a highly rapid and processive ATP-dependent bidirectional helicase activity. Unwinds dsDNA until it encounters a Chi (crossover hotspot instigator) sequence from the 3' direction. Cuts ssDNA a few nucleotides 3' to the Chi site. The properties and activities of the enzyme are changed at Chi. The Chi-altered holoenzyme produces a long 3'-ssDNA overhang and facilitates RecA-binding to the ssDNA for homologous DNA recombination and repair. Holoenzyme degrades any linearized DNA that is unable to undergo homologous recombination. In the holoenzyme this subunit has ssDNA-dependent ATPase and 5'-3' helicase activity. When added to pre-assembled RecBC greatly stimulates nuclease activity and augments holoenzyme processivity. Negatively regulates the RecA-loading ability of RecBCD.</text>
</comment>
<dbReference type="InterPro" id="IPR027417">
    <property type="entry name" value="P-loop_NTPase"/>
</dbReference>
<dbReference type="EC" id="5.6.2.3" evidence="3"/>
<protein>
    <recommendedName>
        <fullName evidence="3">RecBCD enzyme subunit RecD</fullName>
        <ecNumber evidence="3">5.6.2.3</ecNumber>
    </recommendedName>
    <alternativeName>
        <fullName evidence="3">DNA 5'-3' helicase subunit RecD</fullName>
    </alternativeName>
    <alternativeName>
        <fullName evidence="3">Exonuclease V subunit RecD</fullName>
        <shortName evidence="3">ExoV subunit RecD</shortName>
    </alternativeName>
    <alternativeName>
        <fullName evidence="3">Helicase/nuclease RecBCD subunit RecD</fullName>
    </alternativeName>
</protein>
<dbReference type="AlphaFoldDB" id="A0A3D9UNQ2"/>
<dbReference type="OrthoDB" id="9763659at2"/>
<comment type="caution">
    <text evidence="5">The sequence shown here is derived from an EMBL/GenBank/DDBJ whole genome shotgun (WGS) entry which is preliminary data.</text>
</comment>
<reference evidence="5 6" key="1">
    <citation type="submission" date="2018-08" db="EMBL/GenBank/DDBJ databases">
        <title>Sequencing the genomes of 1000 actinobacteria strains.</title>
        <authorList>
            <person name="Klenk H.-P."/>
        </authorList>
    </citation>
    <scope>NUCLEOTIDE SEQUENCE [LARGE SCALE GENOMIC DNA]</scope>
    <source>
        <strain evidence="5 6">DSM 22967</strain>
    </source>
</reference>
<dbReference type="Gene3D" id="3.40.50.300">
    <property type="entry name" value="P-loop containing nucleotide triphosphate hydrolases"/>
    <property type="match status" value="2"/>
</dbReference>
<keyword evidence="3" id="KW-0540">Nuclease</keyword>
<dbReference type="GO" id="GO:0043139">
    <property type="term" value="F:5'-3' DNA helicase activity"/>
    <property type="evidence" value="ECO:0007669"/>
    <property type="project" value="UniProtKB-UniRule"/>
</dbReference>
<dbReference type="Pfam" id="PF13245">
    <property type="entry name" value="AAA_19"/>
    <property type="match status" value="1"/>
</dbReference>
<keyword evidence="3" id="KW-0413">Isomerase</keyword>
<evidence type="ECO:0000256" key="3">
    <source>
        <dbReference type="HAMAP-Rule" id="MF_01487"/>
    </source>
</evidence>
<evidence type="ECO:0000259" key="4">
    <source>
        <dbReference type="Pfam" id="PF13538"/>
    </source>
</evidence>
<dbReference type="RefSeq" id="WP_115921722.1">
    <property type="nucleotide sequence ID" value="NZ_QTUA01000001.1"/>
</dbReference>
<dbReference type="NCBIfam" id="TIGR01447">
    <property type="entry name" value="recD"/>
    <property type="match status" value="1"/>
</dbReference>
<keyword evidence="3 5" id="KW-0347">Helicase</keyword>
<dbReference type="GO" id="GO:0016887">
    <property type="term" value="F:ATP hydrolysis activity"/>
    <property type="evidence" value="ECO:0007669"/>
    <property type="project" value="RHEA"/>
</dbReference>
<dbReference type="GO" id="GO:0003677">
    <property type="term" value="F:DNA binding"/>
    <property type="evidence" value="ECO:0007669"/>
    <property type="project" value="UniProtKB-UniRule"/>
</dbReference>
<comment type="subunit">
    <text evidence="3">Heterotrimer of RecB, RecC and RecD. All subunits contribute to DNA-binding.</text>
</comment>
<dbReference type="CDD" id="cd17933">
    <property type="entry name" value="DEXSc_RecD-like"/>
    <property type="match status" value="1"/>
</dbReference>
<dbReference type="CDD" id="cd18809">
    <property type="entry name" value="SF1_C_RecD"/>
    <property type="match status" value="1"/>
</dbReference>
<dbReference type="GO" id="GO:0009338">
    <property type="term" value="C:exodeoxyribonuclease V complex"/>
    <property type="evidence" value="ECO:0007669"/>
    <property type="project" value="InterPro"/>
</dbReference>
<dbReference type="PANTHER" id="PTHR43788:SF6">
    <property type="entry name" value="DNA HELICASE B"/>
    <property type="match status" value="1"/>
</dbReference>
<keyword evidence="1" id="KW-0547">Nucleotide-binding</keyword>
<dbReference type="GO" id="GO:0005524">
    <property type="term" value="F:ATP binding"/>
    <property type="evidence" value="ECO:0007669"/>
    <property type="project" value="UniProtKB-KW"/>
</dbReference>
<keyword evidence="3" id="KW-0378">Hydrolase</keyword>
<keyword evidence="3" id="KW-0234">DNA repair</keyword>
<dbReference type="SUPFAM" id="SSF52540">
    <property type="entry name" value="P-loop containing nucleoside triphosphate hydrolases"/>
    <property type="match status" value="2"/>
</dbReference>
<organism evidence="5 6">
    <name type="scientific">Calidifontibacter indicus</name>
    <dbReference type="NCBI Taxonomy" id="419650"/>
    <lineage>
        <taxon>Bacteria</taxon>
        <taxon>Bacillati</taxon>
        <taxon>Actinomycetota</taxon>
        <taxon>Actinomycetes</taxon>
        <taxon>Micrococcales</taxon>
        <taxon>Dermacoccaceae</taxon>
        <taxon>Calidifontibacter</taxon>
    </lineage>
</organism>
<sequence>MSTETSDTTLAAVSRNATGRLATLNRAGILDGSDCIATARVCGTVGEGVESDAALALAFTVRAVREGSTALDLADVATISTADETADEDGGDLGEGDLGEIDSLDPATVADLVELPEIQAWRGALATSPLLRDQVLHLDLDLVYLDRYLLDERRIAAALTERDPAQLPPVDPVAVDADLAGSELNDEQQAAVRSVATRPVTVLTGGPGMGKTHAIGQVLRTMARASGGALRIGLAAPTGKAAARMNEALGALTDDGTVRPGVTLHRLLGPLPGTNLRFKHGTGNPLPYDLVVVDEASMVSLNLMARLCEALPATARLLLVGDPDQLASVEAGSVLADVVAGLADSGAVVRLVRDYRMGDDRALLAAAFRSGEPARVCAVIAEASTGVRLIETDAPTMDDLPQVLDHALALREAAARGDLAGALDRLGRLRLLCAHRDGPHGATHWNRLVEQELAKHVPDVRPNSMYIGRPLLVTRNDHGLGLNNGDAGVVVHTPDGLRAVIETGRGPELHPPWRLSDVETMHAMTVHKAQGSQADEIVVIVPPIESKLLTRELVYTAVTRPQRQLTLVGSMAAVEQAVATPARRTSGLRQRLHG</sequence>
<dbReference type="HAMAP" id="MF_01487">
    <property type="entry name" value="RecD"/>
    <property type="match status" value="1"/>
</dbReference>
<gene>
    <name evidence="3" type="primary">recD</name>
    <name evidence="5" type="ORF">DFJ65_0590</name>
</gene>
<accession>A0A3D9UNQ2</accession>
<dbReference type="Pfam" id="PF13538">
    <property type="entry name" value="UvrD_C_2"/>
    <property type="match status" value="1"/>
</dbReference>
<dbReference type="Proteomes" id="UP000256253">
    <property type="component" value="Unassembled WGS sequence"/>
</dbReference>
<dbReference type="GO" id="GO:0000724">
    <property type="term" value="P:double-strand break repair via homologous recombination"/>
    <property type="evidence" value="ECO:0007669"/>
    <property type="project" value="UniProtKB-UniRule"/>
</dbReference>
<keyword evidence="6" id="KW-1185">Reference proteome</keyword>
<dbReference type="InterPro" id="IPR006344">
    <property type="entry name" value="RecD"/>
</dbReference>
<dbReference type="Gene3D" id="2.30.30.940">
    <property type="match status" value="1"/>
</dbReference>
<evidence type="ECO:0000256" key="1">
    <source>
        <dbReference type="ARBA" id="ARBA00022741"/>
    </source>
</evidence>